<evidence type="ECO:0000256" key="1">
    <source>
        <dbReference type="SAM" id="MobiDB-lite"/>
    </source>
</evidence>
<accession>A0A5B7J3L1</accession>
<organism evidence="2 3">
    <name type="scientific">Portunus trituberculatus</name>
    <name type="common">Swimming crab</name>
    <name type="synonym">Neptunus trituberculatus</name>
    <dbReference type="NCBI Taxonomy" id="210409"/>
    <lineage>
        <taxon>Eukaryota</taxon>
        <taxon>Metazoa</taxon>
        <taxon>Ecdysozoa</taxon>
        <taxon>Arthropoda</taxon>
        <taxon>Crustacea</taxon>
        <taxon>Multicrustacea</taxon>
        <taxon>Malacostraca</taxon>
        <taxon>Eumalacostraca</taxon>
        <taxon>Eucarida</taxon>
        <taxon>Decapoda</taxon>
        <taxon>Pleocyemata</taxon>
        <taxon>Brachyura</taxon>
        <taxon>Eubrachyura</taxon>
        <taxon>Portunoidea</taxon>
        <taxon>Portunidae</taxon>
        <taxon>Portuninae</taxon>
        <taxon>Portunus</taxon>
    </lineage>
</organism>
<sequence>MAPQLFLMGHVSTGQAKRRLATPYSPTLSPSTSGAPHSSMSQWSAVTGRERSSSITRATHQQAPPRLAARPTQHKGVIFLPGQLMVLLLILMLRTTQDRGSCTDI</sequence>
<proteinExistence type="predicted"/>
<protein>
    <submittedName>
        <fullName evidence="2">Uncharacterized protein</fullName>
    </submittedName>
</protein>
<dbReference type="Proteomes" id="UP000324222">
    <property type="component" value="Unassembled WGS sequence"/>
</dbReference>
<reference evidence="2 3" key="1">
    <citation type="submission" date="2019-05" db="EMBL/GenBank/DDBJ databases">
        <title>Another draft genome of Portunus trituberculatus and its Hox gene families provides insights of decapod evolution.</title>
        <authorList>
            <person name="Jeong J.-H."/>
            <person name="Song I."/>
            <person name="Kim S."/>
            <person name="Choi T."/>
            <person name="Kim D."/>
            <person name="Ryu S."/>
            <person name="Kim W."/>
        </authorList>
    </citation>
    <scope>NUCLEOTIDE SEQUENCE [LARGE SCALE GENOMIC DNA]</scope>
    <source>
        <tissue evidence="2">Muscle</tissue>
    </source>
</reference>
<dbReference type="EMBL" id="VSRR010087381">
    <property type="protein sequence ID" value="MPC91330.1"/>
    <property type="molecule type" value="Genomic_DNA"/>
</dbReference>
<evidence type="ECO:0000313" key="3">
    <source>
        <dbReference type="Proteomes" id="UP000324222"/>
    </source>
</evidence>
<keyword evidence="3" id="KW-1185">Reference proteome</keyword>
<feature type="region of interest" description="Disordered" evidence="1">
    <location>
        <begin position="17"/>
        <end position="72"/>
    </location>
</feature>
<evidence type="ECO:0000313" key="2">
    <source>
        <dbReference type="EMBL" id="MPC91330.1"/>
    </source>
</evidence>
<feature type="compositionally biased region" description="Low complexity" evidence="1">
    <location>
        <begin position="22"/>
        <end position="33"/>
    </location>
</feature>
<feature type="compositionally biased region" description="Polar residues" evidence="1">
    <location>
        <begin position="53"/>
        <end position="62"/>
    </location>
</feature>
<gene>
    <name evidence="2" type="ORF">E2C01_086357</name>
</gene>
<feature type="compositionally biased region" description="Polar residues" evidence="1">
    <location>
        <begin position="34"/>
        <end position="45"/>
    </location>
</feature>
<dbReference type="AlphaFoldDB" id="A0A5B7J3L1"/>
<comment type="caution">
    <text evidence="2">The sequence shown here is derived from an EMBL/GenBank/DDBJ whole genome shotgun (WGS) entry which is preliminary data.</text>
</comment>
<name>A0A5B7J3L1_PORTR</name>